<protein>
    <submittedName>
        <fullName evidence="1">Uncharacterized protein</fullName>
    </submittedName>
</protein>
<evidence type="ECO:0000313" key="1">
    <source>
        <dbReference type="EMBL" id="KAF6456975.1"/>
    </source>
</evidence>
<accession>A0A7J8GBE5</accession>
<gene>
    <name evidence="1" type="ORF">HJG63_011600</name>
</gene>
<comment type="caution">
    <text evidence="1">The sequence shown here is derived from an EMBL/GenBank/DDBJ whole genome shotgun (WGS) entry which is preliminary data.</text>
</comment>
<dbReference type="AlphaFoldDB" id="A0A7J8GBE5"/>
<organism evidence="1 2">
    <name type="scientific">Rousettus aegyptiacus</name>
    <name type="common">Egyptian fruit bat</name>
    <name type="synonym">Pteropus aegyptiacus</name>
    <dbReference type="NCBI Taxonomy" id="9407"/>
    <lineage>
        <taxon>Eukaryota</taxon>
        <taxon>Metazoa</taxon>
        <taxon>Chordata</taxon>
        <taxon>Craniata</taxon>
        <taxon>Vertebrata</taxon>
        <taxon>Euteleostomi</taxon>
        <taxon>Mammalia</taxon>
        <taxon>Eutheria</taxon>
        <taxon>Laurasiatheria</taxon>
        <taxon>Chiroptera</taxon>
        <taxon>Yinpterochiroptera</taxon>
        <taxon>Pteropodoidea</taxon>
        <taxon>Pteropodidae</taxon>
        <taxon>Rousettinae</taxon>
        <taxon>Rousettus</taxon>
    </lineage>
</organism>
<sequence>MSPVCLMETPTPVWVTGGLTGKHSGSGVRREENWGLRAICKLMISIPLKGAWLRASGLQGVQAGSLGLSFAYMRGFGSSGGHQYTVGQGTHYDGYYELNCVLPPSPNLYVKALTYNMTIFGDKA</sequence>
<proteinExistence type="predicted"/>
<reference evidence="1 2" key="1">
    <citation type="journal article" date="2020" name="Nature">
        <title>Six reference-quality genomes reveal evolution of bat adaptations.</title>
        <authorList>
            <person name="Jebb D."/>
            <person name="Huang Z."/>
            <person name="Pippel M."/>
            <person name="Hughes G.M."/>
            <person name="Lavrichenko K."/>
            <person name="Devanna P."/>
            <person name="Winkler S."/>
            <person name="Jermiin L.S."/>
            <person name="Skirmuntt E.C."/>
            <person name="Katzourakis A."/>
            <person name="Burkitt-Gray L."/>
            <person name="Ray D.A."/>
            <person name="Sullivan K.A.M."/>
            <person name="Roscito J.G."/>
            <person name="Kirilenko B.M."/>
            <person name="Davalos L.M."/>
            <person name="Corthals A.P."/>
            <person name="Power M.L."/>
            <person name="Jones G."/>
            <person name="Ransome R.D."/>
            <person name="Dechmann D.K.N."/>
            <person name="Locatelli A.G."/>
            <person name="Puechmaille S.J."/>
            <person name="Fedrigo O."/>
            <person name="Jarvis E.D."/>
            <person name="Hiller M."/>
            <person name="Vernes S.C."/>
            <person name="Myers E.W."/>
            <person name="Teeling E.C."/>
        </authorList>
    </citation>
    <scope>NUCLEOTIDE SEQUENCE [LARGE SCALE GENOMIC DNA]</scope>
    <source>
        <strain evidence="1">MRouAeg1</strain>
        <tissue evidence="1">Muscle</tissue>
    </source>
</reference>
<evidence type="ECO:0000313" key="2">
    <source>
        <dbReference type="Proteomes" id="UP000593571"/>
    </source>
</evidence>
<dbReference type="Proteomes" id="UP000593571">
    <property type="component" value="Unassembled WGS sequence"/>
</dbReference>
<dbReference type="EMBL" id="JACASE010000006">
    <property type="protein sequence ID" value="KAF6456975.1"/>
    <property type="molecule type" value="Genomic_DNA"/>
</dbReference>
<name>A0A7J8GBE5_ROUAE</name>
<keyword evidence="2" id="KW-1185">Reference proteome</keyword>